<dbReference type="InterPro" id="IPR050176">
    <property type="entry name" value="LTTR"/>
</dbReference>
<dbReference type="InterPro" id="IPR000847">
    <property type="entry name" value="LysR_HTH_N"/>
</dbReference>
<dbReference type="EMBL" id="JAAORB010000009">
    <property type="protein sequence ID" value="NHQ74266.1"/>
    <property type="molecule type" value="Genomic_DNA"/>
</dbReference>
<feature type="domain" description="HTH lysR-type" evidence="5">
    <location>
        <begin position="4"/>
        <end position="61"/>
    </location>
</feature>
<sequence length="283" mass="30843">MRNLDTTTLRSFVAVADTGGVTRAAGMLHLTQSAVSMQIKRLEDMLGLSLFDRSNRRVTLTASGEQLLGYARRMLELNDEAVGRLTEDVFEGAVTLGVPVDIVYPVIPKIMQQFHTAFPRMQIQLISSFTARLQDGFAKGELDMMLTTESGVGAGGETLTEVPLRWIGAPGGNAWRQRPLRLAYCRSCAFRKGDQARLEAMGLDWEMVVDTESDRTVEATVSADLAVTSMLEGHAPPYLEEIEPGGALPELGTQKINMYCAPGGEREVMADLAGMLRQGFAAL</sequence>
<dbReference type="AlphaFoldDB" id="A0A967EFW6"/>
<evidence type="ECO:0000256" key="2">
    <source>
        <dbReference type="ARBA" id="ARBA00023015"/>
    </source>
</evidence>
<dbReference type="Pfam" id="PF00126">
    <property type="entry name" value="HTH_1"/>
    <property type="match status" value="1"/>
</dbReference>
<dbReference type="Gene3D" id="3.40.190.10">
    <property type="entry name" value="Periplasmic binding protein-like II"/>
    <property type="match status" value="2"/>
</dbReference>
<dbReference type="PROSITE" id="PS50931">
    <property type="entry name" value="HTH_LYSR"/>
    <property type="match status" value="1"/>
</dbReference>
<evidence type="ECO:0000256" key="3">
    <source>
        <dbReference type="ARBA" id="ARBA00023125"/>
    </source>
</evidence>
<name>A0A967EFW6_9RHOB</name>
<comment type="caution">
    <text evidence="6">The sequence shown here is derived from an EMBL/GenBank/DDBJ whole genome shotgun (WGS) entry which is preliminary data.</text>
</comment>
<dbReference type="Gene3D" id="1.10.10.10">
    <property type="entry name" value="Winged helix-like DNA-binding domain superfamily/Winged helix DNA-binding domain"/>
    <property type="match status" value="1"/>
</dbReference>
<dbReference type="PANTHER" id="PTHR30579">
    <property type="entry name" value="TRANSCRIPTIONAL REGULATOR"/>
    <property type="match status" value="1"/>
</dbReference>
<organism evidence="6 7">
    <name type="scientific">Roseovarius gahaiensis</name>
    <dbReference type="NCBI Taxonomy" id="2716691"/>
    <lineage>
        <taxon>Bacteria</taxon>
        <taxon>Pseudomonadati</taxon>
        <taxon>Pseudomonadota</taxon>
        <taxon>Alphaproteobacteria</taxon>
        <taxon>Rhodobacterales</taxon>
        <taxon>Roseobacteraceae</taxon>
        <taxon>Roseovarius</taxon>
    </lineage>
</organism>
<protein>
    <submittedName>
        <fullName evidence="6">LysR family transcriptional regulator</fullName>
    </submittedName>
</protein>
<dbReference type="PANTHER" id="PTHR30579:SF7">
    <property type="entry name" value="HTH-TYPE TRANSCRIPTIONAL REGULATOR LRHA-RELATED"/>
    <property type="match status" value="1"/>
</dbReference>
<keyword evidence="3" id="KW-0238">DNA-binding</keyword>
<dbReference type="InterPro" id="IPR036388">
    <property type="entry name" value="WH-like_DNA-bd_sf"/>
</dbReference>
<dbReference type="Pfam" id="PF03466">
    <property type="entry name" value="LysR_substrate"/>
    <property type="match status" value="1"/>
</dbReference>
<accession>A0A967EFW6</accession>
<evidence type="ECO:0000313" key="6">
    <source>
        <dbReference type="EMBL" id="NHQ74266.1"/>
    </source>
</evidence>
<dbReference type="InterPro" id="IPR036390">
    <property type="entry name" value="WH_DNA-bd_sf"/>
</dbReference>
<dbReference type="InterPro" id="IPR005119">
    <property type="entry name" value="LysR_subst-bd"/>
</dbReference>
<comment type="similarity">
    <text evidence="1">Belongs to the LysR transcriptional regulatory family.</text>
</comment>
<reference evidence="6" key="1">
    <citation type="submission" date="2020-03" db="EMBL/GenBank/DDBJ databases">
        <title>Roseovarius gahaiensis sp. nov., isolated from Gahai Saline Lake, China.</title>
        <authorList>
            <person name="Sun X."/>
        </authorList>
    </citation>
    <scope>NUCLEOTIDE SEQUENCE</scope>
    <source>
        <strain evidence="6">GH877</strain>
    </source>
</reference>
<dbReference type="SUPFAM" id="SSF53850">
    <property type="entry name" value="Periplasmic binding protein-like II"/>
    <property type="match status" value="1"/>
</dbReference>
<evidence type="ECO:0000256" key="4">
    <source>
        <dbReference type="ARBA" id="ARBA00023163"/>
    </source>
</evidence>
<keyword evidence="4" id="KW-0804">Transcription</keyword>
<evidence type="ECO:0000256" key="1">
    <source>
        <dbReference type="ARBA" id="ARBA00009437"/>
    </source>
</evidence>
<evidence type="ECO:0000259" key="5">
    <source>
        <dbReference type="PROSITE" id="PS50931"/>
    </source>
</evidence>
<dbReference type="FunFam" id="1.10.10.10:FF:000001">
    <property type="entry name" value="LysR family transcriptional regulator"/>
    <property type="match status" value="1"/>
</dbReference>
<dbReference type="Proteomes" id="UP000639775">
    <property type="component" value="Unassembled WGS sequence"/>
</dbReference>
<dbReference type="GO" id="GO:0003700">
    <property type="term" value="F:DNA-binding transcription factor activity"/>
    <property type="evidence" value="ECO:0007669"/>
    <property type="project" value="InterPro"/>
</dbReference>
<dbReference type="RefSeq" id="WP_167195125.1">
    <property type="nucleotide sequence ID" value="NZ_JAAORB010000009.1"/>
</dbReference>
<keyword evidence="2" id="KW-0805">Transcription regulation</keyword>
<dbReference type="GO" id="GO:0003677">
    <property type="term" value="F:DNA binding"/>
    <property type="evidence" value="ECO:0007669"/>
    <property type="project" value="UniProtKB-KW"/>
</dbReference>
<proteinExistence type="inferred from homology"/>
<evidence type="ECO:0000313" key="7">
    <source>
        <dbReference type="Proteomes" id="UP000639775"/>
    </source>
</evidence>
<gene>
    <name evidence="6" type="ORF">HAT86_07280</name>
</gene>
<keyword evidence="7" id="KW-1185">Reference proteome</keyword>
<dbReference type="PRINTS" id="PR00039">
    <property type="entry name" value="HTHLYSR"/>
</dbReference>
<dbReference type="SUPFAM" id="SSF46785">
    <property type="entry name" value="Winged helix' DNA-binding domain"/>
    <property type="match status" value="1"/>
</dbReference>